<evidence type="ECO:0000256" key="11">
    <source>
        <dbReference type="HAMAP-Rule" id="MF_00228"/>
    </source>
</evidence>
<dbReference type="Pfam" id="PF02110">
    <property type="entry name" value="HK"/>
    <property type="match status" value="1"/>
</dbReference>
<dbReference type="PIRSF" id="PIRSF000513">
    <property type="entry name" value="Thz_kinase"/>
    <property type="match status" value="1"/>
</dbReference>
<keyword evidence="10 11" id="KW-0784">Thiamine biosynthesis</keyword>
<dbReference type="Proteomes" id="UP000005444">
    <property type="component" value="Chromosome"/>
</dbReference>
<dbReference type="AlphaFoldDB" id="G8PAJ0"/>
<dbReference type="PRINTS" id="PR01099">
    <property type="entry name" value="HYETHTZKNASE"/>
</dbReference>
<dbReference type="KEGG" id="pce:PECL_1561"/>
<evidence type="ECO:0000313" key="13">
    <source>
        <dbReference type="Proteomes" id="UP000005444"/>
    </source>
</evidence>
<comment type="catalytic activity">
    <reaction evidence="1 11">
        <text>5-(2-hydroxyethyl)-4-methylthiazole + ATP = 4-methyl-5-(2-phosphooxyethyl)-thiazole + ADP + H(+)</text>
        <dbReference type="Rhea" id="RHEA:24212"/>
        <dbReference type="ChEBI" id="CHEBI:15378"/>
        <dbReference type="ChEBI" id="CHEBI:17957"/>
        <dbReference type="ChEBI" id="CHEBI:30616"/>
        <dbReference type="ChEBI" id="CHEBI:58296"/>
        <dbReference type="ChEBI" id="CHEBI:456216"/>
        <dbReference type="EC" id="2.7.1.50"/>
    </reaction>
</comment>
<dbReference type="NCBIfam" id="NF006830">
    <property type="entry name" value="PRK09355.1"/>
    <property type="match status" value="1"/>
</dbReference>
<keyword evidence="8 11" id="KW-0067">ATP-binding</keyword>
<dbReference type="RefSeq" id="WP_014215973.1">
    <property type="nucleotide sequence ID" value="NC_016605.1"/>
</dbReference>
<proteinExistence type="inferred from homology"/>
<dbReference type="GO" id="GO:0047453">
    <property type="term" value="F:ATP-dependent NAD(P)H-hydrate dehydratase activity"/>
    <property type="evidence" value="ECO:0007669"/>
    <property type="project" value="TreeGrafter"/>
</dbReference>
<dbReference type="InterPro" id="IPR029056">
    <property type="entry name" value="Ribokinase-like"/>
</dbReference>
<dbReference type="GO" id="GO:0004417">
    <property type="term" value="F:hydroxyethylthiazole kinase activity"/>
    <property type="evidence" value="ECO:0007669"/>
    <property type="project" value="UniProtKB-UniRule"/>
</dbReference>
<dbReference type="GO" id="GO:0005524">
    <property type="term" value="F:ATP binding"/>
    <property type="evidence" value="ECO:0007669"/>
    <property type="project" value="UniProtKB-UniRule"/>
</dbReference>
<evidence type="ECO:0000256" key="7">
    <source>
        <dbReference type="ARBA" id="ARBA00022777"/>
    </source>
</evidence>
<evidence type="ECO:0000256" key="6">
    <source>
        <dbReference type="ARBA" id="ARBA00022741"/>
    </source>
</evidence>
<dbReference type="GO" id="GO:0000287">
    <property type="term" value="F:magnesium ion binding"/>
    <property type="evidence" value="ECO:0007669"/>
    <property type="project" value="UniProtKB-UniRule"/>
</dbReference>
<evidence type="ECO:0000256" key="1">
    <source>
        <dbReference type="ARBA" id="ARBA00001771"/>
    </source>
</evidence>
<keyword evidence="4 11" id="KW-0808">Transferase</keyword>
<evidence type="ECO:0000256" key="10">
    <source>
        <dbReference type="ARBA" id="ARBA00022977"/>
    </source>
</evidence>
<feature type="binding site" evidence="11">
    <location>
        <position position="41"/>
    </location>
    <ligand>
        <name>substrate</name>
    </ligand>
</feature>
<evidence type="ECO:0000256" key="9">
    <source>
        <dbReference type="ARBA" id="ARBA00022842"/>
    </source>
</evidence>
<accession>G8PAJ0</accession>
<keyword evidence="13" id="KW-1185">Reference proteome</keyword>
<dbReference type="PATRIC" id="fig|701521.8.peg.1463"/>
<keyword evidence="7 11" id="KW-0418">Kinase</keyword>
<keyword evidence="5 11" id="KW-0479">Metal-binding</keyword>
<name>G8PAJ0_PEDCP</name>
<sequence>MNLSDIEGLRSKNPIVVNYSNFVTPFLVANGLNAIGASPIMSNEGDEATELATIASAVVVNLGTARKEDEEFINQLCQTANQRKIPLVLDPVAIGATKYRKKLGLELLKKYHFDIIRGNIGEIAVLAGIDWQTHGIDAGDSTDKAKEVVQKCAQRYETTVIASGKVDYISDGNRVVKILNNTDLLPLIVGSGDLLSSVAGAFCAVVKTPLEAAQIASLVVSCSGEAAAQVLEKQTLPGKFMSELLDQMANITSKQVTETAKVEEA</sequence>
<comment type="pathway">
    <text evidence="3 11">Cofactor biosynthesis; thiamine diphosphate biosynthesis; 4-methyl-5-(2-phosphoethyl)-thiazole from 5-(2-hydroxyethyl)-4-methylthiazole: step 1/1.</text>
</comment>
<comment type="similarity">
    <text evidence="11">Belongs to the Thz kinase family.</text>
</comment>
<dbReference type="Gene3D" id="3.40.1190.20">
    <property type="match status" value="1"/>
</dbReference>
<reference evidence="12 13" key="1">
    <citation type="journal article" date="2012" name="J. Bacteriol.">
        <title>Complete Genome Sequence of the Beer Spoilage Organism Pediococcus claussenii ATCC BAA-344T.</title>
        <authorList>
            <person name="Pittet V."/>
            <person name="Abegunde T."/>
            <person name="Marfleet T."/>
            <person name="Haakensen M."/>
            <person name="Morrow K."/>
            <person name="Jayaprakash T."/>
            <person name="Schroeder K."/>
            <person name="Trost B."/>
            <person name="Byrns S."/>
            <person name="Bergsveinson J."/>
            <person name="Kusalik A."/>
            <person name="Ziola B."/>
        </authorList>
    </citation>
    <scope>NUCLEOTIDE SEQUENCE [LARGE SCALE GENOMIC DNA]</scope>
    <source>
        <strain evidence="12 13">ATCC BAA-344</strain>
    </source>
</reference>
<feature type="binding site" evidence="11">
    <location>
        <position position="163"/>
    </location>
    <ligand>
        <name>ATP</name>
        <dbReference type="ChEBI" id="CHEBI:30616"/>
    </ligand>
</feature>
<evidence type="ECO:0000256" key="4">
    <source>
        <dbReference type="ARBA" id="ARBA00022679"/>
    </source>
</evidence>
<dbReference type="EMBL" id="CP003137">
    <property type="protein sequence ID" value="AEV95779.1"/>
    <property type="molecule type" value="Genomic_DNA"/>
</dbReference>
<keyword evidence="6 11" id="KW-0547">Nucleotide-binding</keyword>
<feature type="binding site" evidence="11">
    <location>
        <position position="190"/>
    </location>
    <ligand>
        <name>substrate</name>
    </ligand>
</feature>
<feature type="binding site" evidence="11">
    <location>
        <position position="117"/>
    </location>
    <ligand>
        <name>ATP</name>
        <dbReference type="ChEBI" id="CHEBI:30616"/>
    </ligand>
</feature>
<dbReference type="eggNOG" id="COG2145">
    <property type="taxonomic scope" value="Bacteria"/>
</dbReference>
<dbReference type="UniPathway" id="UPA00060">
    <property type="reaction ID" value="UER00139"/>
</dbReference>
<dbReference type="GO" id="GO:0009229">
    <property type="term" value="P:thiamine diphosphate biosynthetic process"/>
    <property type="evidence" value="ECO:0007669"/>
    <property type="project" value="UniProtKB-UniRule"/>
</dbReference>
<comment type="cofactor">
    <cofactor evidence="2 11">
        <name>Mg(2+)</name>
        <dbReference type="ChEBI" id="CHEBI:18420"/>
    </cofactor>
</comment>
<dbReference type="GO" id="GO:0110051">
    <property type="term" value="P:metabolite repair"/>
    <property type="evidence" value="ECO:0007669"/>
    <property type="project" value="TreeGrafter"/>
</dbReference>
<dbReference type="PANTHER" id="PTHR12592">
    <property type="entry name" value="ATP-DEPENDENT (S)-NAD(P)H-HYDRATE DEHYDRATASE FAMILY MEMBER"/>
    <property type="match status" value="1"/>
</dbReference>
<dbReference type="SUPFAM" id="SSF53613">
    <property type="entry name" value="Ribokinase-like"/>
    <property type="match status" value="1"/>
</dbReference>
<organism evidence="12 13">
    <name type="scientific">Pediococcus claussenii (strain ATCC BAA-344 / DSM 14800 / JCM 18046 / KCTC 3811 / LMG 21948 / P06)</name>
    <dbReference type="NCBI Taxonomy" id="701521"/>
    <lineage>
        <taxon>Bacteria</taxon>
        <taxon>Bacillati</taxon>
        <taxon>Bacillota</taxon>
        <taxon>Bacilli</taxon>
        <taxon>Lactobacillales</taxon>
        <taxon>Lactobacillaceae</taxon>
        <taxon>Pediococcus</taxon>
    </lineage>
</organism>
<evidence type="ECO:0000313" key="12">
    <source>
        <dbReference type="EMBL" id="AEV95779.1"/>
    </source>
</evidence>
<gene>
    <name evidence="11" type="primary">thiM</name>
    <name evidence="12" type="ordered locus">PECL_1561</name>
</gene>
<evidence type="ECO:0000256" key="3">
    <source>
        <dbReference type="ARBA" id="ARBA00004868"/>
    </source>
</evidence>
<evidence type="ECO:0000256" key="2">
    <source>
        <dbReference type="ARBA" id="ARBA00001946"/>
    </source>
</evidence>
<dbReference type="HAMAP" id="MF_00228">
    <property type="entry name" value="Thz_kinase"/>
    <property type="match status" value="1"/>
</dbReference>
<dbReference type="PANTHER" id="PTHR12592:SF0">
    <property type="entry name" value="ATP-DEPENDENT (S)-NAD(P)H-HYDRATE DEHYDRATASE"/>
    <property type="match status" value="1"/>
</dbReference>
<dbReference type="HOGENOM" id="CLU_019943_0_0_9"/>
<keyword evidence="9 11" id="KW-0460">Magnesium</keyword>
<dbReference type="InterPro" id="IPR000417">
    <property type="entry name" value="Hyethyz_kinase"/>
</dbReference>
<dbReference type="CDD" id="cd01170">
    <property type="entry name" value="THZ_kinase"/>
    <property type="match status" value="1"/>
</dbReference>
<comment type="function">
    <text evidence="11">Catalyzes the phosphorylation of the hydroxyl group of 4-methyl-5-beta-hydroxyethylthiazole (THZ).</text>
</comment>
<evidence type="ECO:0000256" key="5">
    <source>
        <dbReference type="ARBA" id="ARBA00022723"/>
    </source>
</evidence>
<evidence type="ECO:0000256" key="8">
    <source>
        <dbReference type="ARBA" id="ARBA00022840"/>
    </source>
</evidence>
<protein>
    <recommendedName>
        <fullName evidence="11">Hydroxyethylthiazole kinase</fullName>
        <ecNumber evidence="11">2.7.1.50</ecNumber>
    </recommendedName>
    <alternativeName>
        <fullName evidence="11">4-methyl-5-beta-hydroxyethylthiazole kinase</fullName>
        <shortName evidence="11">TH kinase</shortName>
        <shortName evidence="11">Thz kinase</shortName>
    </alternativeName>
</protein>
<dbReference type="STRING" id="701521.PECL_1561"/>
<dbReference type="GO" id="GO:0009228">
    <property type="term" value="P:thiamine biosynthetic process"/>
    <property type="evidence" value="ECO:0007669"/>
    <property type="project" value="UniProtKB-KW"/>
</dbReference>
<dbReference type="EC" id="2.7.1.50" evidence="11"/>